<feature type="domain" description="Tyrosine specific protein phosphatases" evidence="1">
    <location>
        <begin position="109"/>
        <end position="145"/>
    </location>
</feature>
<dbReference type="SUPFAM" id="SSF52799">
    <property type="entry name" value="(Phosphotyrosine protein) phosphatases II"/>
    <property type="match status" value="1"/>
</dbReference>
<protein>
    <recommendedName>
        <fullName evidence="1">Tyrosine specific protein phosphatases domain-containing protein</fullName>
    </recommendedName>
</protein>
<dbReference type="PROSITE" id="PS00383">
    <property type="entry name" value="TYR_PHOSPHATASE_1"/>
    <property type="match status" value="1"/>
</dbReference>
<dbReference type="InterPro" id="IPR026893">
    <property type="entry name" value="Tyr/Ser_Pase_IphP-type"/>
</dbReference>
<comment type="caution">
    <text evidence="2">The sequence shown here is derived from an EMBL/GenBank/DDBJ whole genome shotgun (WGS) entry which is preliminary data.</text>
</comment>
<proteinExistence type="predicted"/>
<accession>A0ABQ3WXC5</accession>
<dbReference type="EMBL" id="BOMF01000159">
    <property type="protein sequence ID" value="GID50801.1"/>
    <property type="molecule type" value="Genomic_DNA"/>
</dbReference>
<dbReference type="Pfam" id="PF13350">
    <property type="entry name" value="Y_phosphatase3"/>
    <property type="match status" value="1"/>
</dbReference>
<dbReference type="InterPro" id="IPR016130">
    <property type="entry name" value="Tyr_Pase_AS"/>
</dbReference>
<sequence>MFADVRLDWPDCGNARDLGGTPTRDGGRVRAGALIRSDSHARMTAASVGVLRGHGPGLILDLRWIRECDSTPSPFAADPIYRNVPLLPDPMDYEVPDHTYVPMLDHNGERVARAVHEIAIAPPGAVVIHCHSGRDRTGLLVALLLGIAGVDTDVIAADFARTPGTDPAAMHDTLTYADARYGGVVPYLLLHGVPPAEITAIRHRLLEP</sequence>
<dbReference type="InterPro" id="IPR000387">
    <property type="entry name" value="Tyr_Pase_dom"/>
</dbReference>
<gene>
    <name evidence="2" type="ORF">Aca07nite_80760</name>
</gene>
<name>A0ABQ3WXC5_9ACTN</name>
<organism evidence="2">
    <name type="scientific">Actinoplanes campanulatus</name>
    <dbReference type="NCBI Taxonomy" id="113559"/>
    <lineage>
        <taxon>Bacteria</taxon>
        <taxon>Bacillati</taxon>
        <taxon>Actinomycetota</taxon>
        <taxon>Actinomycetes</taxon>
        <taxon>Micromonosporales</taxon>
        <taxon>Micromonosporaceae</taxon>
        <taxon>Actinoplanes</taxon>
    </lineage>
</organism>
<evidence type="ECO:0000259" key="1">
    <source>
        <dbReference type="PROSITE" id="PS50056"/>
    </source>
</evidence>
<reference evidence="2" key="1">
    <citation type="submission" date="2021-01" db="EMBL/GenBank/DDBJ databases">
        <title>Whole genome shotgun sequence of Actinoplanes capillaceus NBRC 16408.</title>
        <authorList>
            <person name="Komaki H."/>
            <person name="Tamura T."/>
        </authorList>
    </citation>
    <scope>NUCLEOTIDE SEQUENCE [LARGE SCALE GENOMIC DNA]</scope>
    <source>
        <strain evidence="2">NBRC 16408</strain>
    </source>
</reference>
<evidence type="ECO:0000313" key="2">
    <source>
        <dbReference type="EMBL" id="GID50801.1"/>
    </source>
</evidence>
<dbReference type="Gene3D" id="3.90.190.10">
    <property type="entry name" value="Protein tyrosine phosphatase superfamily"/>
    <property type="match status" value="1"/>
</dbReference>
<dbReference type="InterPro" id="IPR029021">
    <property type="entry name" value="Prot-tyrosine_phosphatase-like"/>
</dbReference>
<dbReference type="PROSITE" id="PS50056">
    <property type="entry name" value="TYR_PHOSPHATASE_2"/>
    <property type="match status" value="1"/>
</dbReference>